<sequence length="498" mass="55798">MPVWKDLRDRLLNFCLPVRERQHDHRQDLETIDVNMDKTTRPKGTPKPEWIETFAELSDEEAIMEFSKQFEDELELLKTAESTIERNDQPTIGADSDGLTPSKRIFGEDYPEVNRTCVSMLCLKWLMTRNYDAFTANQPQPVKMSRESFDVLCNLASEPTRVGTGSRAKVDRQAFTALLVAVVVGDIGKDKNFEQSVLAKVQQRNLDALAHPLNHDEILYLAAQQGLIPSMKRLLRPEYQDIVLLGLRAGSLVNVSQLAQAENVPGSLRPIEVLKGRQQAFLLKYLEVILDVSGAGGHIDSRSALRMIEPVFQAYATCRYALEDIIAGRKNLRQAYDQVLQQRGKLLDAKGFKRLSATIPSERALLRLMCMGRVDNPQNAGLMATAFDGMRNTSRQKLIDGLSVDGIEDGEAILLYYIPGVFAETFKIMRESSNPRKIEALRSVMRFMVKVYGGSKPQPGQPGKITERNVGLAAKDIIATDEFKHDPSILDGYDLVGS</sequence>
<dbReference type="EMBL" id="LCWF01000185">
    <property type="protein sequence ID" value="KKY15532.1"/>
    <property type="molecule type" value="Genomic_DNA"/>
</dbReference>
<protein>
    <submittedName>
        <fullName evidence="1">Uncharacterized protein</fullName>
    </submittedName>
</protein>
<gene>
    <name evidence="1" type="ORF">UCRPC4_g06335</name>
</gene>
<name>A0A0G2DXA4_PHACM</name>
<dbReference type="InterPro" id="IPR049232">
    <property type="entry name" value="DUF6829"/>
</dbReference>
<evidence type="ECO:0000313" key="1">
    <source>
        <dbReference type="EMBL" id="KKY15532.1"/>
    </source>
</evidence>
<dbReference type="Pfam" id="PF20717">
    <property type="entry name" value="DUF6829"/>
    <property type="match status" value="1"/>
</dbReference>
<evidence type="ECO:0000313" key="2">
    <source>
        <dbReference type="Proteomes" id="UP000053317"/>
    </source>
</evidence>
<accession>A0A0G2DXA4</accession>
<comment type="caution">
    <text evidence="1">The sequence shown here is derived from an EMBL/GenBank/DDBJ whole genome shotgun (WGS) entry which is preliminary data.</text>
</comment>
<reference evidence="1 2" key="1">
    <citation type="submission" date="2015-05" db="EMBL/GenBank/DDBJ databases">
        <title>Distinctive expansion of gene families associated with plant cell wall degradation and secondary metabolism in the genomes of grapevine trunk pathogens.</title>
        <authorList>
            <person name="Lawrence D.P."/>
            <person name="Travadon R."/>
            <person name="Rolshausen P.E."/>
            <person name="Baumgartner K."/>
        </authorList>
    </citation>
    <scope>NUCLEOTIDE SEQUENCE [LARGE SCALE GENOMIC DNA]</scope>
    <source>
        <strain evidence="1">UCRPC4</strain>
    </source>
</reference>
<proteinExistence type="predicted"/>
<reference evidence="1 2" key="2">
    <citation type="submission" date="2015-05" db="EMBL/GenBank/DDBJ databases">
        <authorList>
            <person name="Morales-Cruz A."/>
            <person name="Amrine K.C."/>
            <person name="Cantu D."/>
        </authorList>
    </citation>
    <scope>NUCLEOTIDE SEQUENCE [LARGE SCALE GENOMIC DNA]</scope>
    <source>
        <strain evidence="1">UCRPC4</strain>
    </source>
</reference>
<dbReference type="Proteomes" id="UP000053317">
    <property type="component" value="Unassembled WGS sequence"/>
</dbReference>
<dbReference type="OrthoDB" id="5295627at2759"/>
<organism evidence="1 2">
    <name type="scientific">Phaeomoniella chlamydospora</name>
    <name type="common">Phaeoacremonium chlamydosporum</name>
    <dbReference type="NCBI Taxonomy" id="158046"/>
    <lineage>
        <taxon>Eukaryota</taxon>
        <taxon>Fungi</taxon>
        <taxon>Dikarya</taxon>
        <taxon>Ascomycota</taxon>
        <taxon>Pezizomycotina</taxon>
        <taxon>Eurotiomycetes</taxon>
        <taxon>Chaetothyriomycetidae</taxon>
        <taxon>Phaeomoniellales</taxon>
        <taxon>Phaeomoniellaceae</taxon>
        <taxon>Phaeomoniella</taxon>
    </lineage>
</organism>
<keyword evidence="2" id="KW-1185">Reference proteome</keyword>
<dbReference type="AlphaFoldDB" id="A0A0G2DXA4"/>